<dbReference type="GO" id="GO:0016787">
    <property type="term" value="F:hydrolase activity"/>
    <property type="evidence" value="ECO:0007669"/>
    <property type="project" value="UniProtKB-KW"/>
</dbReference>
<dbReference type="InterPro" id="IPR027417">
    <property type="entry name" value="P-loop_NTPase"/>
</dbReference>
<name>A0A890UPQ9_9VIRU</name>
<evidence type="ECO:0000256" key="2">
    <source>
        <dbReference type="ARBA" id="ARBA00004147"/>
    </source>
</evidence>
<feature type="domain" description="CRESS-DNA virus Rep endonuclease" evidence="21">
    <location>
        <begin position="19"/>
        <end position="104"/>
    </location>
</feature>
<comment type="catalytic activity">
    <reaction evidence="19">
        <text>ATP + H2O = ADP + phosphate + H(+)</text>
        <dbReference type="Rhea" id="RHEA:13065"/>
        <dbReference type="ChEBI" id="CHEBI:15377"/>
        <dbReference type="ChEBI" id="CHEBI:15378"/>
        <dbReference type="ChEBI" id="CHEBI:30616"/>
        <dbReference type="ChEBI" id="CHEBI:43474"/>
        <dbReference type="ChEBI" id="CHEBI:456216"/>
    </reaction>
</comment>
<sequence length="314" mass="35832">MSTRHNSTWSHVRMAQRVRGWCFTLNNYTDENRQHIDSVVAAVAEYTCYQPERGGLTGTTHLQGYVSFKHPRTLDGVRRLFHPLQPHCEARRGTEAQAIEYCSKADTRDPEAGFGFTEHGTRPSGPGQGSRTDLAEIGRRLREGEALREVAAAYPGDFIRYNRGLVAFQNLFAPRRESKTIVHWYYGTTGTGKSHAARARFPDAFWKSADNTWWDGYDGKQDVVVDDYRPSFCKFSYLLNLFDEYPMNIQIKGGMLQFAAKNIVITAPYHPRVMWASRTDEALGQLLRRIEHIELFGEEPPPPSNRVEGFEPQP</sequence>
<protein>
    <recommendedName>
        <fullName evidence="4">Replication-associated protein</fullName>
    </recommendedName>
    <alternativeName>
        <fullName evidence="17">ATP-dependent helicase Rep</fullName>
    </alternativeName>
    <alternativeName>
        <fullName evidence="18">RepP</fullName>
    </alternativeName>
</protein>
<evidence type="ECO:0000313" key="22">
    <source>
        <dbReference type="EMBL" id="QRI44174.1"/>
    </source>
</evidence>
<evidence type="ECO:0000256" key="6">
    <source>
        <dbReference type="ARBA" id="ARBA00022679"/>
    </source>
</evidence>
<evidence type="ECO:0000256" key="15">
    <source>
        <dbReference type="ARBA" id="ARBA00023125"/>
    </source>
</evidence>
<evidence type="ECO:0000256" key="10">
    <source>
        <dbReference type="ARBA" id="ARBA00022723"/>
    </source>
</evidence>
<evidence type="ECO:0000256" key="7">
    <source>
        <dbReference type="ARBA" id="ARBA00022695"/>
    </source>
</evidence>
<keyword evidence="6" id="KW-0808">Transferase</keyword>
<dbReference type="EMBL" id="MW347801">
    <property type="protein sequence ID" value="QRI44174.1"/>
    <property type="molecule type" value="Genomic_DNA"/>
</dbReference>
<keyword evidence="7" id="KW-0548">Nucleotidyltransferase</keyword>
<keyword evidence="13" id="KW-0378">Hydrolase</keyword>
<evidence type="ECO:0000256" key="13">
    <source>
        <dbReference type="ARBA" id="ARBA00022801"/>
    </source>
</evidence>
<keyword evidence="14" id="KW-0190">Covalent protein-DNA linkage</keyword>
<dbReference type="GO" id="GO:0006260">
    <property type="term" value="P:DNA replication"/>
    <property type="evidence" value="ECO:0007669"/>
    <property type="project" value="UniProtKB-KW"/>
</dbReference>
<keyword evidence="5" id="KW-1048">Host nucleus</keyword>
<dbReference type="GO" id="GO:0003723">
    <property type="term" value="F:RNA binding"/>
    <property type="evidence" value="ECO:0007669"/>
    <property type="project" value="InterPro"/>
</dbReference>
<dbReference type="GO" id="GO:0046872">
    <property type="term" value="F:metal ion binding"/>
    <property type="evidence" value="ECO:0007669"/>
    <property type="project" value="UniProtKB-KW"/>
</dbReference>
<keyword evidence="16" id="KW-0511">Multifunctional enzyme</keyword>
<evidence type="ECO:0000259" key="20">
    <source>
        <dbReference type="Pfam" id="PF00910"/>
    </source>
</evidence>
<evidence type="ECO:0000256" key="3">
    <source>
        <dbReference type="ARBA" id="ARBA00008545"/>
    </source>
</evidence>
<keyword evidence="10" id="KW-0479">Metal-binding</keyword>
<organism evidence="22">
    <name type="scientific">Cressdnaviricota sp</name>
    <dbReference type="NCBI Taxonomy" id="2748378"/>
    <lineage>
        <taxon>Viruses</taxon>
        <taxon>Monodnaviria</taxon>
        <taxon>Shotokuvirae</taxon>
        <taxon>Cressdnaviricota</taxon>
    </lineage>
</organism>
<keyword evidence="11" id="KW-0547">Nucleotide-binding</keyword>
<evidence type="ECO:0000256" key="19">
    <source>
        <dbReference type="ARBA" id="ARBA00049360"/>
    </source>
</evidence>
<comment type="subcellular location">
    <subcellularLocation>
        <location evidence="2">Host nucleus</location>
    </subcellularLocation>
</comment>
<keyword evidence="8" id="KW-0235">DNA replication</keyword>
<evidence type="ECO:0000256" key="8">
    <source>
        <dbReference type="ARBA" id="ARBA00022705"/>
    </source>
</evidence>
<evidence type="ECO:0000256" key="1">
    <source>
        <dbReference type="ARBA" id="ARBA00001936"/>
    </source>
</evidence>
<keyword evidence="15" id="KW-0238">DNA-binding</keyword>
<evidence type="ECO:0000256" key="17">
    <source>
        <dbReference type="ARBA" id="ARBA00030754"/>
    </source>
</evidence>
<dbReference type="InterPro" id="IPR000605">
    <property type="entry name" value="Helicase_SF3_ssDNA/RNA_vir"/>
</dbReference>
<dbReference type="GO" id="GO:0000166">
    <property type="term" value="F:nucleotide binding"/>
    <property type="evidence" value="ECO:0007669"/>
    <property type="project" value="UniProtKB-KW"/>
</dbReference>
<evidence type="ECO:0000256" key="9">
    <source>
        <dbReference type="ARBA" id="ARBA00022722"/>
    </source>
</evidence>
<accession>A0A890UPQ9</accession>
<dbReference type="Pfam" id="PF02407">
    <property type="entry name" value="Viral_Rep"/>
    <property type="match status" value="1"/>
</dbReference>
<comment type="cofactor">
    <cofactor evidence="1">
        <name>Mn(2+)</name>
        <dbReference type="ChEBI" id="CHEBI:29035"/>
    </cofactor>
</comment>
<dbReference type="GO" id="GO:0003724">
    <property type="term" value="F:RNA helicase activity"/>
    <property type="evidence" value="ECO:0007669"/>
    <property type="project" value="InterPro"/>
</dbReference>
<dbReference type="SUPFAM" id="SSF52540">
    <property type="entry name" value="P-loop containing nucleoside triphosphate hydrolases"/>
    <property type="match status" value="1"/>
</dbReference>
<evidence type="ECO:0000256" key="12">
    <source>
        <dbReference type="ARBA" id="ARBA00022759"/>
    </source>
</evidence>
<evidence type="ECO:0000256" key="4">
    <source>
        <dbReference type="ARBA" id="ARBA00014531"/>
    </source>
</evidence>
<evidence type="ECO:0000256" key="14">
    <source>
        <dbReference type="ARBA" id="ARBA00023124"/>
    </source>
</evidence>
<dbReference type="GO" id="GO:0016779">
    <property type="term" value="F:nucleotidyltransferase activity"/>
    <property type="evidence" value="ECO:0007669"/>
    <property type="project" value="UniProtKB-KW"/>
</dbReference>
<dbReference type="GO" id="GO:0004519">
    <property type="term" value="F:endonuclease activity"/>
    <property type="evidence" value="ECO:0007669"/>
    <property type="project" value="UniProtKB-KW"/>
</dbReference>
<reference evidence="22" key="1">
    <citation type="submission" date="2020-11" db="EMBL/GenBank/DDBJ databases">
        <title>Viral genomes from river ports along the Yangtze River in China.</title>
        <authorList>
            <person name="Lu J."/>
            <person name="Shen Q."/>
            <person name="Yang S."/>
            <person name="Zhang W."/>
        </authorList>
    </citation>
    <scope>NUCLEOTIDE SEQUENCE</scope>
    <source>
        <strain evidence="22">5cz-CRESS-11</strain>
    </source>
</reference>
<evidence type="ECO:0000256" key="5">
    <source>
        <dbReference type="ARBA" id="ARBA00022562"/>
    </source>
</evidence>
<feature type="domain" description="Helicase superfamily 3 single-stranded DNA/RNA virus" evidence="20">
    <location>
        <begin position="184"/>
        <end position="267"/>
    </location>
</feature>
<evidence type="ECO:0000259" key="21">
    <source>
        <dbReference type="Pfam" id="PF02407"/>
    </source>
</evidence>
<evidence type="ECO:0000256" key="11">
    <source>
        <dbReference type="ARBA" id="ARBA00022741"/>
    </source>
</evidence>
<evidence type="ECO:0000256" key="18">
    <source>
        <dbReference type="ARBA" id="ARBA00032243"/>
    </source>
</evidence>
<comment type="similarity">
    <text evidence="3">Belongs to the nanoviruses/circoviruses replication-associated protein family.</text>
</comment>
<proteinExistence type="inferred from homology"/>
<keyword evidence="12" id="KW-0255">Endonuclease</keyword>
<keyword evidence="9" id="KW-0540">Nuclease</keyword>
<dbReference type="GO" id="GO:0042025">
    <property type="term" value="C:host cell nucleus"/>
    <property type="evidence" value="ECO:0007669"/>
    <property type="project" value="UniProtKB-SubCell"/>
</dbReference>
<dbReference type="Gene3D" id="3.40.1310.20">
    <property type="match status" value="1"/>
</dbReference>
<dbReference type="GO" id="GO:0003677">
    <property type="term" value="F:DNA binding"/>
    <property type="evidence" value="ECO:0007669"/>
    <property type="project" value="UniProtKB-KW"/>
</dbReference>
<dbReference type="Pfam" id="PF00910">
    <property type="entry name" value="RNA_helicase"/>
    <property type="match status" value="1"/>
</dbReference>
<evidence type="ECO:0000256" key="16">
    <source>
        <dbReference type="ARBA" id="ARBA00023268"/>
    </source>
</evidence>
<dbReference type="InterPro" id="IPR049912">
    <property type="entry name" value="CRESS_DNA_REP"/>
</dbReference>